<reference evidence="2" key="1">
    <citation type="submission" date="2020-11" db="EMBL/GenBank/DDBJ databases">
        <authorList>
            <person name="Whitehead M."/>
        </authorList>
    </citation>
    <scope>NUCLEOTIDE SEQUENCE</scope>
    <source>
        <strain evidence="2">EGII</strain>
    </source>
</reference>
<gene>
    <name evidence="2" type="ORF">CCAP1982_LOCUS8361</name>
</gene>
<proteinExistence type="predicted"/>
<keyword evidence="3" id="KW-1185">Reference proteome</keyword>
<sequence length="305" mass="32011">MQQTNYDDTKAVVLVYADANGFAESAELRGTAEEVATARTTTTTARSSVALVGAAAAASEEAAEGGQAEQAQLEAKKVQSIPAGKESSGVEAKTAQLEIPTRAANQGLSTTTIATTKNTTTTTTTSSSSSSNDKSSSSSNRKNHDISILKCARYINDNKRCGRTSFEHRSNTSSRSTINDEPAKPQKQAQAERVEVVGSSFIKADAGERPTIATKSLSTTKINAAVQVESRVTPQVASTHDGGSSAATKITEAPTVNFESKSRADTEPLKTDYGTIAVAKQQEASRGNVAKTQIIKNEKECVQSA</sequence>
<name>A0A811ULB8_CERCA</name>
<dbReference type="EMBL" id="CAJHJT010000012">
    <property type="protein sequence ID" value="CAD6999849.1"/>
    <property type="molecule type" value="Genomic_DNA"/>
</dbReference>
<dbReference type="AlphaFoldDB" id="A0A811ULB8"/>
<feature type="compositionally biased region" description="Polar residues" evidence="1">
    <location>
        <begin position="231"/>
        <end position="248"/>
    </location>
</feature>
<comment type="caution">
    <text evidence="2">The sequence shown here is derived from an EMBL/GenBank/DDBJ whole genome shotgun (WGS) entry which is preliminary data.</text>
</comment>
<accession>A0A811ULB8</accession>
<evidence type="ECO:0000313" key="3">
    <source>
        <dbReference type="Proteomes" id="UP000606786"/>
    </source>
</evidence>
<feature type="compositionally biased region" description="Low complexity" evidence="1">
    <location>
        <begin position="59"/>
        <end position="73"/>
    </location>
</feature>
<organism evidence="2 3">
    <name type="scientific">Ceratitis capitata</name>
    <name type="common">Mediterranean fruit fly</name>
    <name type="synonym">Tephritis capitata</name>
    <dbReference type="NCBI Taxonomy" id="7213"/>
    <lineage>
        <taxon>Eukaryota</taxon>
        <taxon>Metazoa</taxon>
        <taxon>Ecdysozoa</taxon>
        <taxon>Arthropoda</taxon>
        <taxon>Hexapoda</taxon>
        <taxon>Insecta</taxon>
        <taxon>Pterygota</taxon>
        <taxon>Neoptera</taxon>
        <taxon>Endopterygota</taxon>
        <taxon>Diptera</taxon>
        <taxon>Brachycera</taxon>
        <taxon>Muscomorpha</taxon>
        <taxon>Tephritoidea</taxon>
        <taxon>Tephritidae</taxon>
        <taxon>Ceratitis</taxon>
        <taxon>Ceratitis</taxon>
    </lineage>
</organism>
<feature type="region of interest" description="Disordered" evidence="1">
    <location>
        <begin position="231"/>
        <end position="267"/>
    </location>
</feature>
<protein>
    <submittedName>
        <fullName evidence="2">(Mediterranean fruit fly) hypothetical protein</fullName>
    </submittedName>
</protein>
<dbReference type="Proteomes" id="UP000606786">
    <property type="component" value="Unassembled WGS sequence"/>
</dbReference>
<evidence type="ECO:0000256" key="1">
    <source>
        <dbReference type="SAM" id="MobiDB-lite"/>
    </source>
</evidence>
<dbReference type="OrthoDB" id="283575at2759"/>
<feature type="region of interest" description="Disordered" evidence="1">
    <location>
        <begin position="59"/>
        <end position="146"/>
    </location>
</feature>
<feature type="compositionally biased region" description="Low complexity" evidence="1">
    <location>
        <begin position="109"/>
        <end position="139"/>
    </location>
</feature>
<feature type="region of interest" description="Disordered" evidence="1">
    <location>
        <begin position="163"/>
        <end position="192"/>
    </location>
</feature>
<evidence type="ECO:0000313" key="2">
    <source>
        <dbReference type="EMBL" id="CAD6999849.1"/>
    </source>
</evidence>